<evidence type="ECO:0000256" key="2">
    <source>
        <dbReference type="ARBA" id="ARBA00022857"/>
    </source>
</evidence>
<dbReference type="InterPro" id="IPR036291">
    <property type="entry name" value="NAD(P)-bd_dom_sf"/>
</dbReference>
<evidence type="ECO:0000256" key="7">
    <source>
        <dbReference type="ARBA" id="ARBA00039055"/>
    </source>
</evidence>
<comment type="catalytic activity">
    <reaction evidence="13">
        <text>a (2R,3S,4S)-leucoanthocyanidin + NADP(+) = a (2R,3R)-dihydroflavonol + NADPH + H(+)</text>
        <dbReference type="Rhea" id="RHEA:54444"/>
        <dbReference type="ChEBI" id="CHEBI:15378"/>
        <dbReference type="ChEBI" id="CHEBI:57783"/>
        <dbReference type="ChEBI" id="CHEBI:58349"/>
        <dbReference type="ChEBI" id="CHEBI:138176"/>
        <dbReference type="ChEBI" id="CHEBI:138188"/>
        <dbReference type="EC" id="1.1.1.219"/>
    </reaction>
</comment>
<dbReference type="PANTHER" id="PTHR10366:SF852">
    <property type="entry name" value="CINNAMOYL-COA REDUCTASE CAD2"/>
    <property type="match status" value="1"/>
</dbReference>
<dbReference type="EMBL" id="JBJUIK010000001">
    <property type="protein sequence ID" value="KAL3537489.1"/>
    <property type="molecule type" value="Genomic_DNA"/>
</dbReference>
<evidence type="ECO:0000256" key="4">
    <source>
        <dbReference type="ARBA" id="ARBA00023241"/>
    </source>
</evidence>
<evidence type="ECO:0000256" key="13">
    <source>
        <dbReference type="ARBA" id="ARBA00049132"/>
    </source>
</evidence>
<gene>
    <name evidence="15" type="ORF">ACH5RR_000855</name>
</gene>
<evidence type="ECO:0000313" key="15">
    <source>
        <dbReference type="EMBL" id="KAL3537489.1"/>
    </source>
</evidence>
<comment type="function">
    <text evidence="6">Bifunctional enzyme involved in flavonoid metabolism.</text>
</comment>
<dbReference type="AlphaFoldDB" id="A0ABD3B1Y7"/>
<keyword evidence="2" id="KW-0521">NADP</keyword>
<dbReference type="SUPFAM" id="SSF51735">
    <property type="entry name" value="NAD(P)-binding Rossmann-fold domains"/>
    <property type="match status" value="1"/>
</dbReference>
<dbReference type="GO" id="GO:0009813">
    <property type="term" value="P:flavonoid biosynthetic process"/>
    <property type="evidence" value="ECO:0007669"/>
    <property type="project" value="UniProtKB-KW"/>
</dbReference>
<evidence type="ECO:0000313" key="16">
    <source>
        <dbReference type="Proteomes" id="UP001630127"/>
    </source>
</evidence>
<organism evidence="15 16">
    <name type="scientific">Cinchona calisaya</name>
    <dbReference type="NCBI Taxonomy" id="153742"/>
    <lineage>
        <taxon>Eukaryota</taxon>
        <taxon>Viridiplantae</taxon>
        <taxon>Streptophyta</taxon>
        <taxon>Embryophyta</taxon>
        <taxon>Tracheophyta</taxon>
        <taxon>Spermatophyta</taxon>
        <taxon>Magnoliopsida</taxon>
        <taxon>eudicotyledons</taxon>
        <taxon>Gunneridae</taxon>
        <taxon>Pentapetalae</taxon>
        <taxon>asterids</taxon>
        <taxon>lamiids</taxon>
        <taxon>Gentianales</taxon>
        <taxon>Rubiaceae</taxon>
        <taxon>Cinchonoideae</taxon>
        <taxon>Cinchoneae</taxon>
        <taxon>Cinchona</taxon>
    </lineage>
</organism>
<dbReference type="PANTHER" id="PTHR10366">
    <property type="entry name" value="NAD DEPENDENT EPIMERASE/DEHYDRATASE"/>
    <property type="match status" value="1"/>
</dbReference>
<comment type="pathway">
    <text evidence="1">Pigment biosynthesis; anthocyanin biosynthesis.</text>
</comment>
<keyword evidence="4" id="KW-0284">Flavonoid biosynthesis</keyword>
<reference evidence="15 16" key="1">
    <citation type="submission" date="2024-11" db="EMBL/GenBank/DDBJ databases">
        <title>A near-complete genome assembly of Cinchona calisaya.</title>
        <authorList>
            <person name="Lian D.C."/>
            <person name="Zhao X.W."/>
            <person name="Wei L."/>
        </authorList>
    </citation>
    <scope>NUCLEOTIDE SEQUENCE [LARGE SCALE GENOMIC DNA]</scope>
    <source>
        <tissue evidence="15">Nenye</tissue>
    </source>
</reference>
<protein>
    <recommendedName>
        <fullName evidence="9">Dihydroflavonol 4-reductase</fullName>
        <ecNumber evidence="8">1.1.1.219</ecNumber>
        <ecNumber evidence="7">1.1.1.234</ecNumber>
    </recommendedName>
    <alternativeName>
        <fullName evidence="11">Dihydrokaempferol 4-reductase</fullName>
    </alternativeName>
    <alternativeName>
        <fullName evidence="10">Flavanone 4-reductase</fullName>
    </alternativeName>
</protein>
<name>A0ABD3B1Y7_9GENT</name>
<dbReference type="EC" id="1.1.1.219" evidence="8"/>
<evidence type="ECO:0000256" key="3">
    <source>
        <dbReference type="ARBA" id="ARBA00023002"/>
    </source>
</evidence>
<evidence type="ECO:0000259" key="14">
    <source>
        <dbReference type="Pfam" id="PF01370"/>
    </source>
</evidence>
<evidence type="ECO:0000256" key="1">
    <source>
        <dbReference type="ARBA" id="ARBA00004935"/>
    </source>
</evidence>
<dbReference type="GO" id="GO:0045552">
    <property type="term" value="F:dihydroflavanol 4-reductase activity"/>
    <property type="evidence" value="ECO:0007669"/>
    <property type="project" value="UniProtKB-EC"/>
</dbReference>
<sequence length="324" mass="35504">MSGEGKVVCVTGASGYIASWLVKLLLDRCYTVKASVRDLNDPKKTEHLVSLDGAKERLHLFQANLLEDGSFDAVVDGCECVFHTASPVQFSPINPEAELLDPAIKGTLNVLRACARSSSIKRVVLTSSVAAVALNRELKDGVVIDESWYSDPSYCEENKIWYALSKISAENVAWKFTKERGIDMIAINPGMVIGPILQPFANVSVGIILNLVNGATSFSDVSLRWVDVRDVACAHILAFEMPSASGRYCVVERSARISHVIKVVQELYPTIKLPDKCSNIGSPIQPDYEVSNEKVKSLGIKLIPLDVSLKDTIESFKEKNLFSL</sequence>
<keyword evidence="3" id="KW-0560">Oxidoreductase</keyword>
<accession>A0ABD3B1Y7</accession>
<dbReference type="Gene3D" id="3.40.50.720">
    <property type="entry name" value="NAD(P)-binding Rossmann-like Domain"/>
    <property type="match status" value="1"/>
</dbReference>
<comment type="similarity">
    <text evidence="5">Belongs to the NAD(P)-dependent epimerase/dehydratase family. Dihydroflavonol-4-reductase subfamily.</text>
</comment>
<evidence type="ECO:0000256" key="9">
    <source>
        <dbReference type="ARBA" id="ARBA00039963"/>
    </source>
</evidence>
<evidence type="ECO:0000256" key="5">
    <source>
        <dbReference type="ARBA" id="ARBA00023445"/>
    </source>
</evidence>
<proteinExistence type="inferred from homology"/>
<evidence type="ECO:0000256" key="10">
    <source>
        <dbReference type="ARBA" id="ARBA00042087"/>
    </source>
</evidence>
<dbReference type="Pfam" id="PF01370">
    <property type="entry name" value="Epimerase"/>
    <property type="match status" value="1"/>
</dbReference>
<dbReference type="EC" id="1.1.1.234" evidence="7"/>
<evidence type="ECO:0000256" key="11">
    <source>
        <dbReference type="ARBA" id="ARBA00042831"/>
    </source>
</evidence>
<dbReference type="InterPro" id="IPR001509">
    <property type="entry name" value="Epimerase_deHydtase"/>
</dbReference>
<dbReference type="Proteomes" id="UP001630127">
    <property type="component" value="Unassembled WGS sequence"/>
</dbReference>
<evidence type="ECO:0000256" key="6">
    <source>
        <dbReference type="ARBA" id="ARBA00037100"/>
    </source>
</evidence>
<comment type="catalytic activity">
    <reaction evidence="12">
        <text>(2S)-flavan-4-ol + NADP(+) = (2S)-flavanone + NADPH + H(+)</text>
        <dbReference type="Rhea" id="RHEA:11228"/>
        <dbReference type="ChEBI" id="CHEBI:15378"/>
        <dbReference type="ChEBI" id="CHEBI:15605"/>
        <dbReference type="ChEBI" id="CHEBI:15606"/>
        <dbReference type="ChEBI" id="CHEBI:57783"/>
        <dbReference type="ChEBI" id="CHEBI:58349"/>
        <dbReference type="EC" id="1.1.1.234"/>
    </reaction>
</comment>
<dbReference type="FunFam" id="3.40.50.720:FF:000085">
    <property type="entry name" value="Dihydroflavonol reductase"/>
    <property type="match status" value="1"/>
</dbReference>
<dbReference type="GO" id="GO:0047890">
    <property type="term" value="F:flavanone 4-reductase activity"/>
    <property type="evidence" value="ECO:0007669"/>
    <property type="project" value="UniProtKB-EC"/>
</dbReference>
<evidence type="ECO:0000256" key="8">
    <source>
        <dbReference type="ARBA" id="ARBA00039057"/>
    </source>
</evidence>
<dbReference type="CDD" id="cd08958">
    <property type="entry name" value="FR_SDR_e"/>
    <property type="match status" value="1"/>
</dbReference>
<feature type="domain" description="NAD-dependent epimerase/dehydratase" evidence="14">
    <location>
        <begin position="8"/>
        <end position="245"/>
    </location>
</feature>
<dbReference type="InterPro" id="IPR050425">
    <property type="entry name" value="NAD(P)_dehydrat-like"/>
</dbReference>
<comment type="caution">
    <text evidence="15">The sequence shown here is derived from an EMBL/GenBank/DDBJ whole genome shotgun (WGS) entry which is preliminary data.</text>
</comment>
<evidence type="ECO:0000256" key="12">
    <source>
        <dbReference type="ARBA" id="ARBA00048870"/>
    </source>
</evidence>
<keyword evidence="16" id="KW-1185">Reference proteome</keyword>